<keyword evidence="9" id="KW-1185">Reference proteome</keyword>
<dbReference type="PROSITE" id="PS51902">
    <property type="entry name" value="CLPX_ZB"/>
    <property type="match status" value="1"/>
</dbReference>
<dbReference type="Pfam" id="PF07724">
    <property type="entry name" value="AAA_2"/>
    <property type="match status" value="1"/>
</dbReference>
<dbReference type="PANTHER" id="PTHR48102:SF7">
    <property type="entry name" value="ATP-DEPENDENT CLP PROTEASE ATP-BINDING SUBUNIT CLPX-LIKE, MITOCHONDRIAL"/>
    <property type="match status" value="1"/>
</dbReference>
<dbReference type="InterPro" id="IPR050052">
    <property type="entry name" value="ATP-dep_Clp_protease_ClpX"/>
</dbReference>
<dbReference type="GO" id="GO:0009376">
    <property type="term" value="C:HslUV protease complex"/>
    <property type="evidence" value="ECO:0007669"/>
    <property type="project" value="TreeGrafter"/>
</dbReference>
<dbReference type="Proteomes" id="UP001289135">
    <property type="component" value="Unassembled WGS sequence"/>
</dbReference>
<protein>
    <submittedName>
        <fullName evidence="8">ATP-dependent Clp protease ATP-binding subunit ClpX</fullName>
    </submittedName>
</protein>
<keyword evidence="8" id="KW-0378">Hydrolase</keyword>
<dbReference type="Gene3D" id="3.40.50.300">
    <property type="entry name" value="P-loop containing nucleotide triphosphate hydrolases"/>
    <property type="match status" value="1"/>
</dbReference>
<evidence type="ECO:0000259" key="7">
    <source>
        <dbReference type="PROSITE" id="PS51902"/>
    </source>
</evidence>
<evidence type="ECO:0000313" key="9">
    <source>
        <dbReference type="Proteomes" id="UP001289135"/>
    </source>
</evidence>
<dbReference type="Pfam" id="PF10431">
    <property type="entry name" value="ClpB_D2-small"/>
    <property type="match status" value="1"/>
</dbReference>
<feature type="binding site" evidence="6">
    <location>
        <position position="16"/>
    </location>
    <ligand>
        <name>Zn(2+)</name>
        <dbReference type="ChEBI" id="CHEBI:29105"/>
    </ligand>
</feature>
<dbReference type="PANTHER" id="PTHR48102">
    <property type="entry name" value="ATP-DEPENDENT CLP PROTEASE ATP-BINDING SUBUNIT CLPX-LIKE, MITOCHONDRIAL-RELATED"/>
    <property type="match status" value="1"/>
</dbReference>
<dbReference type="GO" id="GO:0008233">
    <property type="term" value="F:peptidase activity"/>
    <property type="evidence" value="ECO:0007669"/>
    <property type="project" value="UniProtKB-KW"/>
</dbReference>
<dbReference type="SUPFAM" id="SSF52540">
    <property type="entry name" value="P-loop containing nucleoside triphosphate hydrolases"/>
    <property type="match status" value="1"/>
</dbReference>
<dbReference type="GO" id="GO:0005524">
    <property type="term" value="F:ATP binding"/>
    <property type="evidence" value="ECO:0007669"/>
    <property type="project" value="UniProtKB-KW"/>
</dbReference>
<gene>
    <name evidence="8" type="ORF">Lyticum_00800</name>
</gene>
<dbReference type="GO" id="GO:0051082">
    <property type="term" value="F:unfolded protein binding"/>
    <property type="evidence" value="ECO:0007669"/>
    <property type="project" value="UniProtKB-UniRule"/>
</dbReference>
<dbReference type="InterPro" id="IPR003959">
    <property type="entry name" value="ATPase_AAA_core"/>
</dbReference>
<proteinExistence type="inferred from homology"/>
<dbReference type="NCBIfam" id="NF003745">
    <property type="entry name" value="PRK05342.1"/>
    <property type="match status" value="1"/>
</dbReference>
<dbReference type="InterPro" id="IPR038366">
    <property type="entry name" value="Znf_CppX_C4_sf"/>
</dbReference>
<feature type="binding site" evidence="6">
    <location>
        <position position="19"/>
    </location>
    <ligand>
        <name>Zn(2+)</name>
        <dbReference type="ChEBI" id="CHEBI:29105"/>
    </ligand>
</feature>
<dbReference type="GO" id="GO:0016887">
    <property type="term" value="F:ATP hydrolysis activity"/>
    <property type="evidence" value="ECO:0007669"/>
    <property type="project" value="InterPro"/>
</dbReference>
<dbReference type="SMART" id="SM00382">
    <property type="entry name" value="AAA"/>
    <property type="match status" value="1"/>
</dbReference>
<dbReference type="CDD" id="cd19497">
    <property type="entry name" value="RecA-like_ClpX"/>
    <property type="match status" value="1"/>
</dbReference>
<dbReference type="GO" id="GO:0046983">
    <property type="term" value="F:protein dimerization activity"/>
    <property type="evidence" value="ECO:0007669"/>
    <property type="project" value="UniProtKB-UniRule"/>
</dbReference>
<dbReference type="SMART" id="SM01086">
    <property type="entry name" value="ClpB_D2-small"/>
    <property type="match status" value="1"/>
</dbReference>
<dbReference type="InterPro" id="IPR019489">
    <property type="entry name" value="Clp_ATPase_C"/>
</dbReference>
<dbReference type="FunFam" id="1.10.8.60:FF:000002">
    <property type="entry name" value="ATP-dependent Clp protease ATP-binding subunit ClpX"/>
    <property type="match status" value="1"/>
</dbReference>
<dbReference type="InterPro" id="IPR059188">
    <property type="entry name" value="Znf_CLPX-like"/>
</dbReference>
<accession>A0AAE5AI40</accession>
<feature type="domain" description="ClpX-type ZB" evidence="7">
    <location>
        <begin position="4"/>
        <end position="57"/>
    </location>
</feature>
<dbReference type="GO" id="GO:0008270">
    <property type="term" value="F:zinc ion binding"/>
    <property type="evidence" value="ECO:0007669"/>
    <property type="project" value="UniProtKB-UniRule"/>
</dbReference>
<dbReference type="Pfam" id="PF06689">
    <property type="entry name" value="zf-C4_ClpX"/>
    <property type="match status" value="1"/>
</dbReference>
<evidence type="ECO:0000256" key="3">
    <source>
        <dbReference type="ARBA" id="ARBA00022833"/>
    </source>
</evidence>
<keyword evidence="4 8" id="KW-0067">ATP-binding</keyword>
<evidence type="ECO:0000256" key="6">
    <source>
        <dbReference type="PROSITE-ProRule" id="PRU01250"/>
    </source>
</evidence>
<keyword evidence="5 6" id="KW-0143">Chaperone</keyword>
<comment type="similarity">
    <text evidence="6">Belongs to the ClpX chaperone family.</text>
</comment>
<dbReference type="SUPFAM" id="SSF57716">
    <property type="entry name" value="Glucocorticoid receptor-like (DNA-binding domain)"/>
    <property type="match status" value="1"/>
</dbReference>
<dbReference type="InterPro" id="IPR027417">
    <property type="entry name" value="P-loop_NTPase"/>
</dbReference>
<dbReference type="Gene3D" id="6.20.220.10">
    <property type="entry name" value="ClpX chaperone, C4-type zinc finger domain"/>
    <property type="match status" value="1"/>
</dbReference>
<sequence>MNNTFDSTEKSDNIKCSFCQKNKENVLKLIAGENAFICNECVLLCGKILNIHEDTHKPATTSIEINMSNLPKPREVVKFLDDYIIGQYEAKKTIAVAVYNHYKRIFNNENVNSEIEIVKSNILMIGPTGSGKTLIAKTIAEKLGVVLVSIDASSLTETGYVGDDVESIIVRLLQRADFDVNRAQRGIVYIDEIDKITKKSLSPSMSRDISGEGVQQALLKIIEGTQLTVNPYGTRKINNQDMVQFDTSNVLFICGGAFEGLEHVIKNRKKSVKLGFGAETLIQNKKKIDIVDVETEDLIRFGFIPEFIGRLPVITTLQELDEESLTRIITEPKNSILKEYVRLFDMDDIILEISFDGIKSIARKAVNKKSGARALRSVMEKLLLNVMYDLPGNYQVSKVFIDSDVVNGLKDPIIFYEKEVVKDEDTVNEDTMEDIYNIKTIKNSINNNFKKLIDIEEDCL</sequence>
<evidence type="ECO:0000256" key="5">
    <source>
        <dbReference type="ARBA" id="ARBA00023186"/>
    </source>
</evidence>
<comment type="caution">
    <text evidence="8">The sequence shown here is derived from an EMBL/GenBank/DDBJ whole genome shotgun (WGS) entry which is preliminary data.</text>
</comment>
<organism evidence="8 9">
    <name type="scientific">Lyticum sinuosum</name>
    <dbReference type="NCBI Taxonomy" id="1332059"/>
    <lineage>
        <taxon>Bacteria</taxon>
        <taxon>Pseudomonadati</taxon>
        <taxon>Pseudomonadota</taxon>
        <taxon>Alphaproteobacteria</taxon>
        <taxon>Rickettsiales</taxon>
        <taxon>Lyticum</taxon>
    </lineage>
</organism>
<evidence type="ECO:0000313" key="8">
    <source>
        <dbReference type="EMBL" id="MDZ5761614.1"/>
    </source>
</evidence>
<dbReference type="Gene3D" id="1.10.8.60">
    <property type="match status" value="1"/>
</dbReference>
<dbReference type="SMART" id="SM00994">
    <property type="entry name" value="zf-C4_ClpX"/>
    <property type="match status" value="1"/>
</dbReference>
<name>A0AAE5AI40_9RICK</name>
<evidence type="ECO:0000256" key="4">
    <source>
        <dbReference type="ARBA" id="ARBA00022840"/>
    </source>
</evidence>
<dbReference type="InterPro" id="IPR004487">
    <property type="entry name" value="Clp_protease_ATP-bd_su_ClpX"/>
</dbReference>
<dbReference type="GO" id="GO:0140662">
    <property type="term" value="F:ATP-dependent protein folding chaperone"/>
    <property type="evidence" value="ECO:0007669"/>
    <property type="project" value="InterPro"/>
</dbReference>
<evidence type="ECO:0000256" key="2">
    <source>
        <dbReference type="ARBA" id="ARBA00022741"/>
    </source>
</evidence>
<keyword evidence="3 6" id="KW-0862">Zinc</keyword>
<dbReference type="GO" id="GO:0051301">
    <property type="term" value="P:cell division"/>
    <property type="evidence" value="ECO:0007669"/>
    <property type="project" value="TreeGrafter"/>
</dbReference>
<reference evidence="8" key="1">
    <citation type="submission" date="2023-02" db="EMBL/GenBank/DDBJ databases">
        <title>Host association and intracellularity evolved multiple times independently in the Rickettsiales.</title>
        <authorList>
            <person name="Castelli M."/>
            <person name="Nardi T."/>
            <person name="Gammuto L."/>
            <person name="Bellinzona G."/>
            <person name="Sabaneyeva E."/>
            <person name="Potekhin A."/>
            <person name="Serra V."/>
            <person name="Petroni G."/>
            <person name="Sassera D."/>
        </authorList>
    </citation>
    <scope>NUCLEOTIDE SEQUENCE</scope>
    <source>
        <strain evidence="8">USBL-36I1</strain>
    </source>
</reference>
<evidence type="ECO:0000256" key="1">
    <source>
        <dbReference type="ARBA" id="ARBA00022723"/>
    </source>
</evidence>
<feature type="binding site" evidence="6">
    <location>
        <position position="41"/>
    </location>
    <ligand>
        <name>Zn(2+)</name>
        <dbReference type="ChEBI" id="CHEBI:29105"/>
    </ligand>
</feature>
<dbReference type="GO" id="GO:0051603">
    <property type="term" value="P:proteolysis involved in protein catabolic process"/>
    <property type="evidence" value="ECO:0007669"/>
    <property type="project" value="TreeGrafter"/>
</dbReference>
<keyword evidence="8" id="KW-0645">Protease</keyword>
<dbReference type="AlphaFoldDB" id="A0AAE5AI40"/>
<feature type="binding site" evidence="6">
    <location>
        <position position="38"/>
    </location>
    <ligand>
        <name>Zn(2+)</name>
        <dbReference type="ChEBI" id="CHEBI:29105"/>
    </ligand>
</feature>
<dbReference type="NCBIfam" id="TIGR00382">
    <property type="entry name" value="clpX"/>
    <property type="match status" value="1"/>
</dbReference>
<dbReference type="EMBL" id="JARGYU010000003">
    <property type="protein sequence ID" value="MDZ5761614.1"/>
    <property type="molecule type" value="Genomic_DNA"/>
</dbReference>
<dbReference type="InterPro" id="IPR010603">
    <property type="entry name" value="Znf_CppX_C4"/>
</dbReference>
<keyword evidence="1 6" id="KW-0479">Metal-binding</keyword>
<dbReference type="InterPro" id="IPR003593">
    <property type="entry name" value="AAA+_ATPase"/>
</dbReference>
<keyword evidence="2" id="KW-0547">Nucleotide-binding</keyword>